<gene>
    <name evidence="1" type="ordered locus">RB11633</name>
</gene>
<evidence type="ECO:0000313" key="2">
    <source>
        <dbReference type="Proteomes" id="UP000001025"/>
    </source>
</evidence>
<proteinExistence type="predicted"/>
<reference evidence="1 2" key="1">
    <citation type="journal article" date="2003" name="Proc. Natl. Acad. Sci. U.S.A.">
        <title>Complete genome sequence of the marine planctomycete Pirellula sp. strain 1.</title>
        <authorList>
            <person name="Gloeckner F.O."/>
            <person name="Kube M."/>
            <person name="Bauer M."/>
            <person name="Teeling H."/>
            <person name="Lombardot T."/>
            <person name="Ludwig W."/>
            <person name="Gade D."/>
            <person name="Beck A."/>
            <person name="Borzym K."/>
            <person name="Heitmann K."/>
            <person name="Rabus R."/>
            <person name="Schlesner H."/>
            <person name="Amann R."/>
            <person name="Reinhardt R."/>
        </authorList>
    </citation>
    <scope>NUCLEOTIDE SEQUENCE [LARGE SCALE GENOMIC DNA]</scope>
    <source>
        <strain evidence="2">DSM 10527 / NCIMB 13988 / SH1</strain>
    </source>
</reference>
<dbReference type="EnsemblBacteria" id="CAD79227">
    <property type="protein sequence ID" value="CAD79227"/>
    <property type="gene ID" value="RB11633"/>
</dbReference>
<dbReference type="KEGG" id="rba:RB11633"/>
<protein>
    <submittedName>
        <fullName evidence="1">Uncharacterized protein</fullName>
    </submittedName>
</protein>
<evidence type="ECO:0000313" key="1">
    <source>
        <dbReference type="EMBL" id="CAD79227.1"/>
    </source>
</evidence>
<name>Q7UE25_RHOBA</name>
<organism evidence="1 2">
    <name type="scientific">Rhodopirellula baltica (strain DSM 10527 / NCIMB 13988 / SH1)</name>
    <dbReference type="NCBI Taxonomy" id="243090"/>
    <lineage>
        <taxon>Bacteria</taxon>
        <taxon>Pseudomonadati</taxon>
        <taxon>Planctomycetota</taxon>
        <taxon>Planctomycetia</taxon>
        <taxon>Pirellulales</taxon>
        <taxon>Pirellulaceae</taxon>
        <taxon>Rhodopirellula</taxon>
    </lineage>
</organism>
<dbReference type="Pfam" id="PF07618">
    <property type="entry name" value="DUF1580"/>
    <property type="match status" value="1"/>
</dbReference>
<accession>Q7UE25</accession>
<dbReference type="InterPro" id="IPR011474">
    <property type="entry name" value="DUF1580"/>
</dbReference>
<dbReference type="AlphaFoldDB" id="Q7UE25"/>
<dbReference type="STRING" id="243090.RB11633"/>
<dbReference type="HOGENOM" id="CLU_162032_0_0_0"/>
<dbReference type="EMBL" id="BX294153">
    <property type="protein sequence ID" value="CAD79227.1"/>
    <property type="molecule type" value="Genomic_DNA"/>
</dbReference>
<dbReference type="OrthoDB" id="290434at2"/>
<dbReference type="Proteomes" id="UP000001025">
    <property type="component" value="Chromosome"/>
</dbReference>
<sequence length="107" mass="11856">MVAANQSMKGISRGKQLLPLVDAVYQETGRRPALSTVLRWSQKPNRHGCRLQTWRVGGRRLTTVEAVRDYIDATTAAADPGLLPVATNQQMTSAHKRAMEQLEKEGI</sequence>
<keyword evidence="2" id="KW-1185">Reference proteome</keyword>
<dbReference type="InParanoid" id="Q7UE25"/>